<feature type="transmembrane region" description="Helical" evidence="7">
    <location>
        <begin position="25"/>
        <end position="46"/>
    </location>
</feature>
<keyword evidence="2 7" id="KW-0812">Transmembrane</keyword>
<reference evidence="9" key="1">
    <citation type="submission" date="2022-10" db="EMBL/GenBank/DDBJ databases">
        <title>Roseovarius pelagicus sp. nov., isolated from Arctic seawater.</title>
        <authorList>
            <person name="Hong Y.W."/>
            <person name="Hwang C.Y."/>
        </authorList>
    </citation>
    <scope>NUCLEOTIDE SEQUENCE</scope>
    <source>
        <strain evidence="9">HL-MP18</strain>
    </source>
</reference>
<keyword evidence="10" id="KW-1185">Reference proteome</keyword>
<gene>
    <name evidence="9" type="ORF">N7U68_01800</name>
</gene>
<comment type="subcellular location">
    <subcellularLocation>
        <location evidence="1">Endomembrane system</location>
        <topology evidence="1">Multi-pass membrane protein</topology>
    </subcellularLocation>
</comment>
<feature type="transmembrane region" description="Helical" evidence="7">
    <location>
        <begin position="108"/>
        <end position="129"/>
    </location>
</feature>
<dbReference type="PANTHER" id="PTHR21624">
    <property type="entry name" value="STEROL DESATURASE-RELATED PROTEIN"/>
    <property type="match status" value="1"/>
</dbReference>
<dbReference type="PANTHER" id="PTHR21624:SF1">
    <property type="entry name" value="ALKYLGLYCEROL MONOOXYGENASE"/>
    <property type="match status" value="1"/>
</dbReference>
<evidence type="ECO:0000256" key="2">
    <source>
        <dbReference type="ARBA" id="ARBA00022692"/>
    </source>
</evidence>
<name>A0ABY6DBB6_9RHOB</name>
<feature type="transmembrane region" description="Helical" evidence="7">
    <location>
        <begin position="168"/>
        <end position="187"/>
    </location>
</feature>
<keyword evidence="4" id="KW-0560">Oxidoreductase</keyword>
<proteinExistence type="predicted"/>
<feature type="transmembrane region" description="Helical" evidence="7">
    <location>
        <begin position="82"/>
        <end position="102"/>
    </location>
</feature>
<evidence type="ECO:0000256" key="1">
    <source>
        <dbReference type="ARBA" id="ARBA00004127"/>
    </source>
</evidence>
<dbReference type="Pfam" id="PF04116">
    <property type="entry name" value="FA_hydroxylase"/>
    <property type="match status" value="1"/>
</dbReference>
<evidence type="ECO:0000256" key="6">
    <source>
        <dbReference type="ARBA" id="ARBA00023136"/>
    </source>
</evidence>
<dbReference type="Proteomes" id="UP001064087">
    <property type="component" value="Chromosome"/>
</dbReference>
<evidence type="ECO:0000256" key="3">
    <source>
        <dbReference type="ARBA" id="ARBA00022989"/>
    </source>
</evidence>
<evidence type="ECO:0000313" key="9">
    <source>
        <dbReference type="EMBL" id="UXX83441.1"/>
    </source>
</evidence>
<dbReference type="InterPro" id="IPR006694">
    <property type="entry name" value="Fatty_acid_hydroxylase"/>
</dbReference>
<evidence type="ECO:0000313" key="10">
    <source>
        <dbReference type="Proteomes" id="UP001064087"/>
    </source>
</evidence>
<keyword evidence="6 7" id="KW-0472">Membrane</keyword>
<dbReference type="InterPro" id="IPR051689">
    <property type="entry name" value="Sterol_desaturase/TMEM195"/>
</dbReference>
<accession>A0ABY6DBB6</accession>
<dbReference type="RefSeq" id="WP_263048036.1">
    <property type="nucleotide sequence ID" value="NZ_CP106738.1"/>
</dbReference>
<keyword evidence="3 7" id="KW-1133">Transmembrane helix</keyword>
<evidence type="ECO:0000256" key="5">
    <source>
        <dbReference type="ARBA" id="ARBA00023098"/>
    </source>
</evidence>
<protein>
    <submittedName>
        <fullName evidence="9">Sterol desaturase family protein</fullName>
    </submittedName>
</protein>
<dbReference type="EMBL" id="CP106738">
    <property type="protein sequence ID" value="UXX83441.1"/>
    <property type="molecule type" value="Genomic_DNA"/>
</dbReference>
<evidence type="ECO:0000259" key="8">
    <source>
        <dbReference type="Pfam" id="PF04116"/>
    </source>
</evidence>
<organism evidence="9 10">
    <name type="scientific">Roseovarius pelagicus</name>
    <dbReference type="NCBI Taxonomy" id="2980108"/>
    <lineage>
        <taxon>Bacteria</taxon>
        <taxon>Pseudomonadati</taxon>
        <taxon>Pseudomonadota</taxon>
        <taxon>Alphaproteobacteria</taxon>
        <taxon>Rhodobacterales</taxon>
        <taxon>Roseobacteraceae</taxon>
        <taxon>Roseovarius</taxon>
    </lineage>
</organism>
<feature type="domain" description="Fatty acid hydroxylase" evidence="8">
    <location>
        <begin position="116"/>
        <end position="238"/>
    </location>
</feature>
<sequence>MELNWINDVILKLTGLLVGPATRFWPVYLIVSLLICIAVIAARPMYRTKLRRRLPTSICKQASYLSDLKFLIQRRGITAPKWIIAILFCAVLTHGVAGLFGARSETSLHNPVAIAALLLLIHDFGTYWLHRARRHLVPWATSTLMRSVYIGTLQGVAIGLLIRDVPLLALIGVNAGYAALCMAGTGLRHSHVWLGFGRVLEHILISPAQHQIHHSSAAEHRNKNYGEVLAIWDWMFGTLYVSRKRHDSWVAAKMVSIHDHSTRITMQIVQVIDTMFASAQLPTDRTIHAK</sequence>
<evidence type="ECO:0000256" key="7">
    <source>
        <dbReference type="SAM" id="Phobius"/>
    </source>
</evidence>
<evidence type="ECO:0000256" key="4">
    <source>
        <dbReference type="ARBA" id="ARBA00023002"/>
    </source>
</evidence>
<keyword evidence="5" id="KW-0443">Lipid metabolism</keyword>
<feature type="transmembrane region" description="Helical" evidence="7">
    <location>
        <begin position="136"/>
        <end position="162"/>
    </location>
</feature>